<keyword evidence="4 7" id="KW-0812">Transmembrane</keyword>
<evidence type="ECO:0000256" key="6">
    <source>
        <dbReference type="ARBA" id="ARBA00023136"/>
    </source>
</evidence>
<comment type="caution">
    <text evidence="9">The sequence shown here is derived from an EMBL/GenBank/DDBJ whole genome shotgun (WGS) entry which is preliminary data.</text>
</comment>
<organism evidence="9 10">
    <name type="scientific">Catonella massiliensis</name>
    <dbReference type="NCBI Taxonomy" id="2799636"/>
    <lineage>
        <taxon>Bacteria</taxon>
        <taxon>Bacillati</taxon>
        <taxon>Bacillota</taxon>
        <taxon>Clostridia</taxon>
        <taxon>Lachnospirales</taxon>
        <taxon>Lachnospiraceae</taxon>
        <taxon>Catonella</taxon>
    </lineage>
</organism>
<evidence type="ECO:0000256" key="3">
    <source>
        <dbReference type="ARBA" id="ARBA00022475"/>
    </source>
</evidence>
<dbReference type="PRINTS" id="PR00812">
    <property type="entry name" value="BCTERIALGSPF"/>
</dbReference>
<dbReference type="RefSeq" id="WP_208428196.1">
    <property type="nucleotide sequence ID" value="NZ_JAEPRJ010000001.1"/>
</dbReference>
<dbReference type="EMBL" id="JAEPRJ010000001">
    <property type="protein sequence ID" value="MBK5896636.1"/>
    <property type="molecule type" value="Genomic_DNA"/>
</dbReference>
<dbReference type="InterPro" id="IPR018076">
    <property type="entry name" value="T2SS_GspF_dom"/>
</dbReference>
<dbReference type="Proteomes" id="UP000604730">
    <property type="component" value="Unassembled WGS sequence"/>
</dbReference>
<sequence length="347" mass="37706">MSKTIVFSPEEISIFCDQIAMILNGGIPVYEGAYILYEEMDEGKTKDVLKKVADNVKSGMAFSEALKESGSFPTYMCEMVRIGEMTGKLEEIMRSLSDYYERENLVKNSIRSVISYPTVLLGMMAVILLVLVGKILPMFEDIFLELDGGTGTTIELMNTSILVSKIIVGVVLVLLALLLISLAWYRFKGGSAVITNIIDNNPISAGLADRISIGKFLATLAVMNSAGMEMTEAVKNASKVVENKKTLAKIDKCIAMLEADEKPEEAFKKADLLNSLHSKMFGVARMSGSGDSILFKLVGRFDADINQRLNSLASIIETVLVVVLSIIVGAVLISVMMPLMSVIASIG</sequence>
<feature type="transmembrane region" description="Helical" evidence="7">
    <location>
        <begin position="113"/>
        <end position="136"/>
    </location>
</feature>
<dbReference type="InterPro" id="IPR003004">
    <property type="entry name" value="GspF/PilC"/>
</dbReference>
<feature type="domain" description="Type II secretion system protein GspF" evidence="8">
    <location>
        <begin position="216"/>
        <end position="338"/>
    </location>
</feature>
<evidence type="ECO:0000256" key="2">
    <source>
        <dbReference type="ARBA" id="ARBA00005745"/>
    </source>
</evidence>
<accession>A0ABS1IXM1</accession>
<name>A0ABS1IXM1_9FIRM</name>
<evidence type="ECO:0000259" key="8">
    <source>
        <dbReference type="Pfam" id="PF00482"/>
    </source>
</evidence>
<evidence type="ECO:0000256" key="5">
    <source>
        <dbReference type="ARBA" id="ARBA00022989"/>
    </source>
</evidence>
<keyword evidence="5 7" id="KW-1133">Transmembrane helix</keyword>
<gene>
    <name evidence="9" type="ORF">JJN12_02390</name>
</gene>
<reference evidence="9 10" key="1">
    <citation type="submission" date="2021-01" db="EMBL/GenBank/DDBJ databases">
        <title>Isolation and description of Catonella massiliensis sp. nov., a novel Catonella species, isolated from a stable periodontitis subject.</title>
        <authorList>
            <person name="Antezack A."/>
            <person name="Boxberger M."/>
            <person name="La Scola B."/>
            <person name="Monnet-Corti V."/>
        </authorList>
    </citation>
    <scope>NUCLEOTIDE SEQUENCE [LARGE SCALE GENOMIC DNA]</scope>
    <source>
        <strain evidence="9 10">Marseille-Q4567</strain>
    </source>
</reference>
<comment type="subcellular location">
    <subcellularLocation>
        <location evidence="1">Cell membrane</location>
        <topology evidence="1">Multi-pass membrane protein</topology>
    </subcellularLocation>
</comment>
<dbReference type="Pfam" id="PF00482">
    <property type="entry name" value="T2SSF"/>
    <property type="match status" value="2"/>
</dbReference>
<evidence type="ECO:0000256" key="1">
    <source>
        <dbReference type="ARBA" id="ARBA00004651"/>
    </source>
</evidence>
<protein>
    <submittedName>
        <fullName evidence="9">Type II secretion system F family protein</fullName>
    </submittedName>
</protein>
<dbReference type="PANTHER" id="PTHR30012:SF0">
    <property type="entry name" value="TYPE II SECRETION SYSTEM PROTEIN F-RELATED"/>
    <property type="match status" value="1"/>
</dbReference>
<evidence type="ECO:0000313" key="10">
    <source>
        <dbReference type="Proteomes" id="UP000604730"/>
    </source>
</evidence>
<comment type="similarity">
    <text evidence="2">Belongs to the GSP F family.</text>
</comment>
<evidence type="ECO:0000313" key="9">
    <source>
        <dbReference type="EMBL" id="MBK5896636.1"/>
    </source>
</evidence>
<dbReference type="Gene3D" id="1.20.81.30">
    <property type="entry name" value="Type II secretion system (T2SS), domain F"/>
    <property type="match status" value="2"/>
</dbReference>
<evidence type="ECO:0000256" key="7">
    <source>
        <dbReference type="SAM" id="Phobius"/>
    </source>
</evidence>
<evidence type="ECO:0000256" key="4">
    <source>
        <dbReference type="ARBA" id="ARBA00022692"/>
    </source>
</evidence>
<proteinExistence type="inferred from homology"/>
<dbReference type="InterPro" id="IPR042094">
    <property type="entry name" value="T2SS_GspF_sf"/>
</dbReference>
<keyword evidence="6 7" id="KW-0472">Membrane</keyword>
<keyword evidence="10" id="KW-1185">Reference proteome</keyword>
<dbReference type="PANTHER" id="PTHR30012">
    <property type="entry name" value="GENERAL SECRETION PATHWAY PROTEIN"/>
    <property type="match status" value="1"/>
</dbReference>
<feature type="transmembrane region" description="Helical" evidence="7">
    <location>
        <begin position="166"/>
        <end position="185"/>
    </location>
</feature>
<feature type="transmembrane region" description="Helical" evidence="7">
    <location>
        <begin position="318"/>
        <end position="346"/>
    </location>
</feature>
<feature type="domain" description="Type II secretion system protein GspF" evidence="8">
    <location>
        <begin position="15"/>
        <end position="137"/>
    </location>
</feature>
<keyword evidence="3" id="KW-1003">Cell membrane</keyword>